<evidence type="ECO:0000256" key="1">
    <source>
        <dbReference type="SAM" id="MobiDB-lite"/>
    </source>
</evidence>
<organism evidence="2 3">
    <name type="scientific">Phyllosticta capitalensis</name>
    <dbReference type="NCBI Taxonomy" id="121624"/>
    <lineage>
        <taxon>Eukaryota</taxon>
        <taxon>Fungi</taxon>
        <taxon>Dikarya</taxon>
        <taxon>Ascomycota</taxon>
        <taxon>Pezizomycotina</taxon>
        <taxon>Dothideomycetes</taxon>
        <taxon>Dothideomycetes incertae sedis</taxon>
        <taxon>Botryosphaeriales</taxon>
        <taxon>Phyllostictaceae</taxon>
        <taxon>Phyllosticta</taxon>
    </lineage>
</organism>
<feature type="region of interest" description="Disordered" evidence="1">
    <location>
        <begin position="20"/>
        <end position="39"/>
    </location>
</feature>
<feature type="compositionally biased region" description="Polar residues" evidence="1">
    <location>
        <begin position="116"/>
        <end position="126"/>
    </location>
</feature>
<keyword evidence="3" id="KW-1185">Reference proteome</keyword>
<feature type="region of interest" description="Disordered" evidence="1">
    <location>
        <begin position="116"/>
        <end position="155"/>
    </location>
</feature>
<accession>A0ABR1YEG0</accession>
<feature type="compositionally biased region" description="Basic and acidic residues" evidence="1">
    <location>
        <begin position="133"/>
        <end position="155"/>
    </location>
</feature>
<evidence type="ECO:0000313" key="3">
    <source>
        <dbReference type="Proteomes" id="UP001492380"/>
    </source>
</evidence>
<name>A0ABR1YEG0_9PEZI</name>
<gene>
    <name evidence="2" type="ORF">HDK90DRAFT_77394</name>
</gene>
<reference evidence="2 3" key="1">
    <citation type="submission" date="2024-04" db="EMBL/GenBank/DDBJ databases">
        <title>Phyllosticta paracitricarpa is synonymous to the EU quarantine fungus P. citricarpa based on phylogenomic analyses.</title>
        <authorList>
            <consortium name="Lawrence Berkeley National Laboratory"/>
            <person name="Van Ingen-Buijs V.A."/>
            <person name="Van Westerhoven A.C."/>
            <person name="Haridas S."/>
            <person name="Skiadas P."/>
            <person name="Martin F."/>
            <person name="Groenewald J.Z."/>
            <person name="Crous P.W."/>
            <person name="Seidl M.F."/>
        </authorList>
    </citation>
    <scope>NUCLEOTIDE SEQUENCE [LARGE SCALE GENOMIC DNA]</scope>
    <source>
        <strain evidence="2 3">CBS 123374</strain>
    </source>
</reference>
<dbReference type="Proteomes" id="UP001492380">
    <property type="component" value="Unassembled WGS sequence"/>
</dbReference>
<dbReference type="EMBL" id="JBBWRZ010000011">
    <property type="protein sequence ID" value="KAK8226120.1"/>
    <property type="molecule type" value="Genomic_DNA"/>
</dbReference>
<proteinExistence type="predicted"/>
<protein>
    <submittedName>
        <fullName evidence="2">Uncharacterized protein</fullName>
    </submittedName>
</protein>
<evidence type="ECO:0000313" key="2">
    <source>
        <dbReference type="EMBL" id="KAK8226120.1"/>
    </source>
</evidence>
<comment type="caution">
    <text evidence="2">The sequence shown here is derived from an EMBL/GenBank/DDBJ whole genome shotgun (WGS) entry which is preliminary data.</text>
</comment>
<sequence length="243" mass="26801">MERGNKVWRELPLPPLRLSIHRRPAATTTTASGRADDSNCGFPPPIPVLPLAPGCLVAVVQWHSAWCYGFQRSPERARVRLPGSTTGIMTHRATAQPPHQSPFFFSSAAYPHSSACGHSTPGSFSHSRPRLPGTRDRGSHATPKRDDRHGRRGRDWIQSAMTNAKRPQLLGSSSADRPPILLFFFFPLFEKTVPPTTKGGPLIGAKLAHAPRVFGIAREEHMRDVMLACGFQRENIGYVCNAR</sequence>